<keyword evidence="3" id="KW-0732">Signal</keyword>
<dbReference type="GO" id="GO:0009279">
    <property type="term" value="C:cell outer membrane"/>
    <property type="evidence" value="ECO:0007669"/>
    <property type="project" value="UniProtKB-SubCell"/>
</dbReference>
<dbReference type="EMBL" id="JTDW01000010">
    <property type="protein sequence ID" value="KJD34976.1"/>
    <property type="molecule type" value="Genomic_DNA"/>
</dbReference>
<dbReference type="Pfam" id="PF07980">
    <property type="entry name" value="SusD_RagB"/>
    <property type="match status" value="1"/>
</dbReference>
<gene>
    <name evidence="8" type="ORF">PW52_12815</name>
</gene>
<dbReference type="OrthoDB" id="630434at2"/>
<comment type="similarity">
    <text evidence="2">Belongs to the SusD family.</text>
</comment>
<dbReference type="InterPro" id="IPR011990">
    <property type="entry name" value="TPR-like_helical_dom_sf"/>
</dbReference>
<evidence type="ECO:0000313" key="9">
    <source>
        <dbReference type="Proteomes" id="UP000032578"/>
    </source>
</evidence>
<evidence type="ECO:0000256" key="5">
    <source>
        <dbReference type="ARBA" id="ARBA00023237"/>
    </source>
</evidence>
<evidence type="ECO:0000256" key="2">
    <source>
        <dbReference type="ARBA" id="ARBA00006275"/>
    </source>
</evidence>
<evidence type="ECO:0000256" key="1">
    <source>
        <dbReference type="ARBA" id="ARBA00004442"/>
    </source>
</evidence>
<keyword evidence="9" id="KW-1185">Reference proteome</keyword>
<dbReference type="SUPFAM" id="SSF48452">
    <property type="entry name" value="TPR-like"/>
    <property type="match status" value="1"/>
</dbReference>
<evidence type="ECO:0008006" key="10">
    <source>
        <dbReference type="Google" id="ProtNLM"/>
    </source>
</evidence>
<evidence type="ECO:0000259" key="6">
    <source>
        <dbReference type="Pfam" id="PF07980"/>
    </source>
</evidence>
<dbReference type="InterPro" id="IPR033985">
    <property type="entry name" value="SusD-like_N"/>
</dbReference>
<evidence type="ECO:0000259" key="7">
    <source>
        <dbReference type="Pfam" id="PF14322"/>
    </source>
</evidence>
<comment type="caution">
    <text evidence="8">The sequence shown here is derived from an EMBL/GenBank/DDBJ whole genome shotgun (WGS) entry which is preliminary data.</text>
</comment>
<dbReference type="Gene3D" id="2.20.20.130">
    <property type="match status" value="1"/>
</dbReference>
<dbReference type="Proteomes" id="UP000032578">
    <property type="component" value="Unassembled WGS sequence"/>
</dbReference>
<dbReference type="InterPro" id="IPR012944">
    <property type="entry name" value="SusD_RagB_dom"/>
</dbReference>
<organism evidence="8 9">
    <name type="scientific">Neotamlana sedimentorum</name>
    <dbReference type="NCBI Taxonomy" id="1435349"/>
    <lineage>
        <taxon>Bacteria</taxon>
        <taxon>Pseudomonadati</taxon>
        <taxon>Bacteroidota</taxon>
        <taxon>Flavobacteriia</taxon>
        <taxon>Flavobacteriales</taxon>
        <taxon>Flavobacteriaceae</taxon>
        <taxon>Neotamlana</taxon>
    </lineage>
</organism>
<proteinExistence type="inferred from homology"/>
<dbReference type="Gene3D" id="1.25.40.900">
    <property type="match status" value="1"/>
</dbReference>
<dbReference type="STRING" id="1435349.PW52_12815"/>
<evidence type="ECO:0000256" key="4">
    <source>
        <dbReference type="ARBA" id="ARBA00023136"/>
    </source>
</evidence>
<accession>A0A0D7W771</accession>
<protein>
    <recommendedName>
        <fullName evidence="10">Carbohydrate-binding protein SusD</fullName>
    </recommendedName>
</protein>
<sequence>MKKYNKIIVLIIIGICFSCSESFLEITPEFAVSDVDAITNVEDIETSITGVYDVLQGTNFYGRDVFLVADALADDLKQNEQANRYIDFAAHVQTVADDNANAMWTRMYYTNNALNNVINSDVTATTANQDEKDHLIGEAYALRGLVYFNLVNFFAQHYKFTSDASHLGVPLILTFDPTYEPERSTVAEVYEQIISDMTTAISLMDTTSRTGNSSTLSPTAVKALLSRVYLYMEDWENAEAMATDVINSSSYALVSNDNYLNLWTVDNSSESIFEISNTDVDNSGLIAGIYVIDGFGDYLPSNDVVSLYDTNDARMQVFLEDTFLVGDYAPFRINKYPDVLGTDNTKIIRLAEVYLNRAEARAQIGTNITGAQDDLDMVRQRGLPTAPDVTATGTDLIDEILLERRLELAFEGQRLWDLMRYKQDIVRTQCTASICYIPYGDDTNILPIPQDETDVNPNITQNPGWN</sequence>
<dbReference type="AlphaFoldDB" id="A0A0D7W771"/>
<dbReference type="RefSeq" id="WP_044633354.1">
    <property type="nucleotide sequence ID" value="NZ_JTDW01000010.1"/>
</dbReference>
<feature type="domain" description="SusD-like N-terminal" evidence="7">
    <location>
        <begin position="23"/>
        <end position="230"/>
    </location>
</feature>
<dbReference type="Pfam" id="PF14322">
    <property type="entry name" value="SusD-like_3"/>
    <property type="match status" value="1"/>
</dbReference>
<name>A0A0D7W771_9FLAO</name>
<dbReference type="PATRIC" id="fig|1435349.4.peg.582"/>
<dbReference type="CDD" id="cd08977">
    <property type="entry name" value="SusD"/>
    <property type="match status" value="1"/>
</dbReference>
<keyword evidence="5" id="KW-0998">Cell outer membrane</keyword>
<evidence type="ECO:0000256" key="3">
    <source>
        <dbReference type="ARBA" id="ARBA00022729"/>
    </source>
</evidence>
<reference evidence="8 9" key="1">
    <citation type="submission" date="2014-11" db="EMBL/GenBank/DDBJ databases">
        <title>Tamlana sedimentorum sp. nov., isolated from shallow sand sediments of the Sea of Japan.</title>
        <authorList>
            <person name="Romanenko L.A."/>
        </authorList>
    </citation>
    <scope>NUCLEOTIDE SEQUENCE [LARGE SCALE GENOMIC DNA]</scope>
    <source>
        <strain evidence="8 9">JCM 19808</strain>
    </source>
</reference>
<keyword evidence="4" id="KW-0472">Membrane</keyword>
<comment type="subcellular location">
    <subcellularLocation>
        <location evidence="1">Cell outer membrane</location>
    </subcellularLocation>
</comment>
<dbReference type="Gene3D" id="1.25.40.390">
    <property type="match status" value="1"/>
</dbReference>
<feature type="domain" description="RagB/SusD" evidence="6">
    <location>
        <begin position="342"/>
        <end position="465"/>
    </location>
</feature>
<evidence type="ECO:0000313" key="8">
    <source>
        <dbReference type="EMBL" id="KJD34976.1"/>
    </source>
</evidence>